<keyword evidence="1" id="KW-0677">Repeat</keyword>
<keyword evidence="2" id="KW-0326">Glycosidase</keyword>
<comment type="caution">
    <text evidence="7">The sequence shown here is derived from an EMBL/GenBank/DDBJ whole genome shotgun (WGS) entry which is preliminary data.</text>
</comment>
<sequence length="1714" mass="175198">MITRSRLAVLLAALLTLLLLPVGPAGAAPSRRAPQPPQPPAAKAAAASTPVGELAPATGQFYPVQPVVASADVALTANTPKDIKLVGIGEVPNTEYLGVLAQVRVSGHTANGNVRVYPPGSTTESVTLLNYTNGKNASTMDELPTSTGGKLTFVASTAVKLRIVVVGWYSGWDPLPATAGATYLPLAPVRVLNAARLNAGATTVVPIAGANGVGATADVSAVNVVVAETSAAAAGYVQAYPTGATVAESTAALYYATGEQRSQAHVIPVGADGSITVKSSAASNVTVYLQGYYQKPTGPLAGATFRESYRSYIHSAAYTAGATKTATAALGGNPASDVVAVAARISAINATAAGTVQTWPSGTAPVDASLLYNTSTPEHDFSHIRVAANGTFSVKSSAAATVEVLQRGLFVKARTPSAPIRVSAVPGAGQAAVSWANGGDGGAAVTGYTVIVSPGGRRVPVTGTSTVVDGLDNGTEYTFAVVATNAVGNSPASAPSDRVTPAQPRVPGAPYVTDTYARDTAVRVSWSPPDTGATGVTRYVVTAAPGGATAEADGSATEAIVSGLTNGTAYTFTVTAVNGIGAGAASPPSDPVRPVAASVPLKPSLGPLVRLNGRIDAQWTAPTDGGSAITGYTVTVQPGGRTIAIPGDTTVAGITGLTNGTAYTISVTATNAAGTGAPATFEPATPVAARAPAAPTDVRAAVADQGQVRVTWTPPQDVGTSAITGYTVKAAPGTVTATTTGTSALLTGLTATTNYTFTVTATNAAGASVASTATQPVLPKLTYKDAFTVLTAEQAAAIRSVHQDGTLIFDGDDAPVYEGDVFVVPPTPLAERGMLLRATGVSTSGGLTAVSTVEAGLDEIYTDGSLALNSVLDTSDVQSFVPLVPGVRLREPTLHGRTLAAGAPAASSAPNVGLRDGTLVVELAYDIGRNVDGNGGKAETQFELTPKGSADVDITSSGINTKFRLTAATRIETRFKAGAFREYDKEWTIAKIKGRCFDVQLGPVPVIICLEFDVKIRFELDGSVGVTLAADYKREFGAEISTKNTTVTATKIDDGGSGSSDLRLYGEAQAKLLIPVECTLFFYGAAGPGIVARPYLQVKADTTQNPWWEVRAGAELGAFVKSKRFFGKEIDWRNDHLLDAFYTLKNSGGPFIGLLVTPTSQNVEVNTPLDFNVSITGYPDDTPIHWRVVEGPGTIDSDGRFTSDRNGVATVEAYSPADIFHPDLYARGSAIVGGGPPGAPGAPTATAGPLSANVKWTPAGNDGGHPVNGYVLTTYPPTATTRVEGPATTARVRGLAPGVSYLVYVRATNDRGAGPPAVSNAVVPAESPVQIGYRTNVAVDELGKPDVRAMAGAHGVAVSGSGRFAFFLVEAQSNLAPPEIYVAGSAVQYLVRKDLTTGEIVVVSRALDGRTPVTAGGFVRMPGSTSALPPGFTSNYDGSVVAYATGSGFGSLYVHNVSTKATWNATAGLAAGGYPGAPRLSDDGTVVAFAYGDVTAHIYRRVPGGAAQQIDNCFLQSSCTASPDIRKVGWFSMSGSGTRIAYEDAALVSGVAQRHALLWDASTGATTDLTATPRAKEESWRPAISGDGTTISFSYTDPSSTAAKKTGIVIKPVGGARVSVTDIVLTPPAGNQVAADELSADGRTLAYSQGTELETGFVYSASLGTSAKIGRPSDKPGFYDLSFDLTADGRMLVWSASYACDDDCGGGVWAQYFS</sequence>
<keyword evidence="3" id="KW-0119">Carbohydrate metabolism</keyword>
<name>A0A919TNN8_9ACTN</name>
<evidence type="ECO:0000256" key="4">
    <source>
        <dbReference type="SAM" id="MobiDB-lite"/>
    </source>
</evidence>
<keyword evidence="2" id="KW-0378">Hydrolase</keyword>
<dbReference type="PANTHER" id="PTHR13817">
    <property type="entry name" value="TITIN"/>
    <property type="match status" value="1"/>
</dbReference>
<reference evidence="7" key="1">
    <citation type="submission" date="2021-01" db="EMBL/GenBank/DDBJ databases">
        <title>Whole genome shotgun sequence of Actinoplanes siamensis NBRC 109076.</title>
        <authorList>
            <person name="Komaki H."/>
            <person name="Tamura T."/>
        </authorList>
    </citation>
    <scope>NUCLEOTIDE SEQUENCE</scope>
    <source>
        <strain evidence="7">NBRC 109076</strain>
    </source>
</reference>
<evidence type="ECO:0000256" key="1">
    <source>
        <dbReference type="ARBA" id="ARBA00022737"/>
    </source>
</evidence>
<keyword evidence="5" id="KW-0732">Signal</keyword>
<dbReference type="SMART" id="SM00060">
    <property type="entry name" value="FN3"/>
    <property type="match status" value="5"/>
</dbReference>
<organism evidence="7 8">
    <name type="scientific">Actinoplanes siamensis</name>
    <dbReference type="NCBI Taxonomy" id="1223317"/>
    <lineage>
        <taxon>Bacteria</taxon>
        <taxon>Bacillati</taxon>
        <taxon>Actinomycetota</taxon>
        <taxon>Actinomycetes</taxon>
        <taxon>Micromonosporales</taxon>
        <taxon>Micromonosporaceae</taxon>
        <taxon>Actinoplanes</taxon>
    </lineage>
</organism>
<dbReference type="Pfam" id="PF00041">
    <property type="entry name" value="fn3"/>
    <property type="match status" value="5"/>
</dbReference>
<feature type="domain" description="Fibronectin type-III" evidence="6">
    <location>
        <begin position="506"/>
        <end position="598"/>
    </location>
</feature>
<dbReference type="GO" id="GO:0016798">
    <property type="term" value="F:hydrolase activity, acting on glycosyl bonds"/>
    <property type="evidence" value="ECO:0007669"/>
    <property type="project" value="UniProtKB-KW"/>
</dbReference>
<feature type="region of interest" description="Disordered" evidence="4">
    <location>
        <begin position="26"/>
        <end position="49"/>
    </location>
</feature>
<evidence type="ECO:0000256" key="2">
    <source>
        <dbReference type="ARBA" id="ARBA00023295"/>
    </source>
</evidence>
<feature type="signal peptide" evidence="5">
    <location>
        <begin position="1"/>
        <end position="27"/>
    </location>
</feature>
<dbReference type="InterPro" id="IPR050964">
    <property type="entry name" value="Striated_Muscle_Regulatory"/>
</dbReference>
<evidence type="ECO:0000259" key="6">
    <source>
        <dbReference type="PROSITE" id="PS50853"/>
    </source>
</evidence>
<dbReference type="EMBL" id="BOMW01000098">
    <property type="protein sequence ID" value="GIF09726.1"/>
    <property type="molecule type" value="Genomic_DNA"/>
</dbReference>
<dbReference type="InterPro" id="IPR013783">
    <property type="entry name" value="Ig-like_fold"/>
</dbReference>
<dbReference type="PROSITE" id="PS50853">
    <property type="entry name" value="FN3"/>
    <property type="match status" value="5"/>
</dbReference>
<dbReference type="Gene3D" id="2.60.40.10">
    <property type="entry name" value="Immunoglobulins"/>
    <property type="match status" value="5"/>
</dbReference>
<evidence type="ECO:0000256" key="5">
    <source>
        <dbReference type="SAM" id="SignalP"/>
    </source>
</evidence>
<dbReference type="RefSeq" id="WP_203685014.1">
    <property type="nucleotide sequence ID" value="NZ_BOMW01000098.1"/>
</dbReference>
<feature type="domain" description="Fibronectin type-III" evidence="6">
    <location>
        <begin position="599"/>
        <end position="689"/>
    </location>
</feature>
<feature type="domain" description="Fibronectin type-III" evidence="6">
    <location>
        <begin position="1236"/>
        <end position="1327"/>
    </location>
</feature>
<dbReference type="InterPro" id="IPR003961">
    <property type="entry name" value="FN3_dom"/>
</dbReference>
<gene>
    <name evidence="7" type="ORF">Asi03nite_72640</name>
</gene>
<proteinExistence type="predicted"/>
<evidence type="ECO:0000313" key="7">
    <source>
        <dbReference type="EMBL" id="GIF09726.1"/>
    </source>
</evidence>
<dbReference type="SUPFAM" id="SSF49265">
    <property type="entry name" value="Fibronectin type III"/>
    <property type="match status" value="3"/>
</dbReference>
<feature type="chain" id="PRO_5037679064" description="Fibronectin type-III domain-containing protein" evidence="5">
    <location>
        <begin position="28"/>
        <end position="1714"/>
    </location>
</feature>
<dbReference type="SUPFAM" id="SSF82171">
    <property type="entry name" value="DPP6 N-terminal domain-like"/>
    <property type="match status" value="1"/>
</dbReference>
<evidence type="ECO:0000256" key="3">
    <source>
        <dbReference type="ARBA" id="ARBA00023326"/>
    </source>
</evidence>
<protein>
    <recommendedName>
        <fullName evidence="6">Fibronectin type-III domain-containing protein</fullName>
    </recommendedName>
</protein>
<keyword evidence="3" id="KW-0624">Polysaccharide degradation</keyword>
<dbReference type="Proteomes" id="UP000629619">
    <property type="component" value="Unassembled WGS sequence"/>
</dbReference>
<dbReference type="GO" id="GO:0000272">
    <property type="term" value="P:polysaccharide catabolic process"/>
    <property type="evidence" value="ECO:0007669"/>
    <property type="project" value="UniProtKB-KW"/>
</dbReference>
<feature type="domain" description="Fibronectin type-III" evidence="6">
    <location>
        <begin position="415"/>
        <end position="504"/>
    </location>
</feature>
<dbReference type="CDD" id="cd00063">
    <property type="entry name" value="FN3"/>
    <property type="match status" value="5"/>
</dbReference>
<dbReference type="PANTHER" id="PTHR13817:SF151">
    <property type="entry name" value="TITIN"/>
    <property type="match status" value="1"/>
</dbReference>
<keyword evidence="8" id="KW-1185">Reference proteome</keyword>
<feature type="domain" description="Fibronectin type-III" evidence="6">
    <location>
        <begin position="694"/>
        <end position="785"/>
    </location>
</feature>
<evidence type="ECO:0000313" key="8">
    <source>
        <dbReference type="Proteomes" id="UP000629619"/>
    </source>
</evidence>
<accession>A0A919TNN8</accession>
<dbReference type="InterPro" id="IPR036116">
    <property type="entry name" value="FN3_sf"/>
</dbReference>